<reference evidence="2 3" key="1">
    <citation type="journal article" date="2019" name="Commun. Biol.">
        <title>The bagworm genome reveals a unique fibroin gene that provides high tensile strength.</title>
        <authorList>
            <person name="Kono N."/>
            <person name="Nakamura H."/>
            <person name="Ohtoshi R."/>
            <person name="Tomita M."/>
            <person name="Numata K."/>
            <person name="Arakawa K."/>
        </authorList>
    </citation>
    <scope>NUCLEOTIDE SEQUENCE [LARGE SCALE GENOMIC DNA]</scope>
</reference>
<proteinExistence type="predicted"/>
<dbReference type="Proteomes" id="UP000299102">
    <property type="component" value="Unassembled WGS sequence"/>
</dbReference>
<feature type="compositionally biased region" description="Low complexity" evidence="1">
    <location>
        <begin position="33"/>
        <end position="50"/>
    </location>
</feature>
<protein>
    <submittedName>
        <fullName evidence="2">Uncharacterized protein</fullName>
    </submittedName>
</protein>
<evidence type="ECO:0000256" key="1">
    <source>
        <dbReference type="SAM" id="MobiDB-lite"/>
    </source>
</evidence>
<comment type="caution">
    <text evidence="2">The sequence shown here is derived from an EMBL/GenBank/DDBJ whole genome shotgun (WGS) entry which is preliminary data.</text>
</comment>
<sequence>MLNKGLKTVQCDYEIAPYSIQQPSTLKVQHAATTPRTPSVSSPSSSHTPVVQTTARPISTTVDAACTPGATLTGTTPAPRAPFRRAPAQPPAPSAPPLSTAPSVHLYCYAKVRISVPDLPPHFDSGVGSGPVLVLNQMPNCSIKGGDTKQERRPPQPYNFSQNELERITRRERLYPDLYGEASPPQRSATTHRPANSQRPATPQRDAPLQRPRPPHCPAASDPFVIVNRDGTTNGDPVTPGTE</sequence>
<evidence type="ECO:0000313" key="2">
    <source>
        <dbReference type="EMBL" id="GBP86449.1"/>
    </source>
</evidence>
<dbReference type="EMBL" id="BGZK01001796">
    <property type="protein sequence ID" value="GBP86449.1"/>
    <property type="molecule type" value="Genomic_DNA"/>
</dbReference>
<evidence type="ECO:0000313" key="3">
    <source>
        <dbReference type="Proteomes" id="UP000299102"/>
    </source>
</evidence>
<keyword evidence="3" id="KW-1185">Reference proteome</keyword>
<feature type="region of interest" description="Disordered" evidence="1">
    <location>
        <begin position="28"/>
        <end position="50"/>
    </location>
</feature>
<feature type="compositionally biased region" description="Low complexity" evidence="1">
    <location>
        <begin position="65"/>
        <end position="78"/>
    </location>
</feature>
<feature type="compositionally biased region" description="Basic and acidic residues" evidence="1">
    <location>
        <begin position="164"/>
        <end position="175"/>
    </location>
</feature>
<accession>A0A4C1ZHR1</accession>
<feature type="region of interest" description="Disordered" evidence="1">
    <location>
        <begin position="65"/>
        <end position="100"/>
    </location>
</feature>
<feature type="compositionally biased region" description="Polar residues" evidence="1">
    <location>
        <begin position="185"/>
        <end position="201"/>
    </location>
</feature>
<feature type="region of interest" description="Disordered" evidence="1">
    <location>
        <begin position="141"/>
        <end position="243"/>
    </location>
</feature>
<name>A0A4C1ZHR1_EUMVA</name>
<gene>
    <name evidence="2" type="ORF">EVAR_67489_1</name>
</gene>
<feature type="compositionally biased region" description="Polar residues" evidence="1">
    <location>
        <begin position="230"/>
        <end position="243"/>
    </location>
</feature>
<organism evidence="2 3">
    <name type="scientific">Eumeta variegata</name>
    <name type="common">Bagworm moth</name>
    <name type="synonym">Eumeta japonica</name>
    <dbReference type="NCBI Taxonomy" id="151549"/>
    <lineage>
        <taxon>Eukaryota</taxon>
        <taxon>Metazoa</taxon>
        <taxon>Ecdysozoa</taxon>
        <taxon>Arthropoda</taxon>
        <taxon>Hexapoda</taxon>
        <taxon>Insecta</taxon>
        <taxon>Pterygota</taxon>
        <taxon>Neoptera</taxon>
        <taxon>Endopterygota</taxon>
        <taxon>Lepidoptera</taxon>
        <taxon>Glossata</taxon>
        <taxon>Ditrysia</taxon>
        <taxon>Tineoidea</taxon>
        <taxon>Psychidae</taxon>
        <taxon>Oiketicinae</taxon>
        <taxon>Eumeta</taxon>
    </lineage>
</organism>
<dbReference type="AlphaFoldDB" id="A0A4C1ZHR1"/>